<protein>
    <submittedName>
        <fullName evidence="1">Phosphatidylinositol glycan anchor biosynthesis, class L</fullName>
    </submittedName>
</protein>
<organism evidence="1">
    <name type="scientific">Nothobranchius rachovii</name>
    <name type="common">bluefin notho</name>
    <dbReference type="NCBI Taxonomy" id="451742"/>
    <lineage>
        <taxon>Eukaryota</taxon>
        <taxon>Metazoa</taxon>
        <taxon>Chordata</taxon>
        <taxon>Craniata</taxon>
        <taxon>Vertebrata</taxon>
        <taxon>Euteleostomi</taxon>
        <taxon>Actinopterygii</taxon>
        <taxon>Neopterygii</taxon>
        <taxon>Teleostei</taxon>
        <taxon>Neoteleostei</taxon>
        <taxon>Acanthomorphata</taxon>
        <taxon>Ovalentaria</taxon>
        <taxon>Atherinomorphae</taxon>
        <taxon>Cyprinodontiformes</taxon>
        <taxon>Nothobranchiidae</taxon>
        <taxon>Nothobranchius</taxon>
    </lineage>
</organism>
<evidence type="ECO:0000313" key="1">
    <source>
        <dbReference type="EMBL" id="SBS11959.1"/>
    </source>
</evidence>
<reference evidence="1" key="2">
    <citation type="submission" date="2016-06" db="EMBL/GenBank/DDBJ databases">
        <title>The genome of a short-lived fish provides insights into sex chromosome evolution and the genetic control of aging.</title>
        <authorList>
            <person name="Reichwald K."/>
            <person name="Felder M."/>
            <person name="Petzold A."/>
            <person name="Koch P."/>
            <person name="Groth M."/>
            <person name="Platzer M."/>
        </authorList>
    </citation>
    <scope>NUCLEOTIDE SEQUENCE</scope>
    <source>
        <tissue evidence="1">Brain</tissue>
    </source>
</reference>
<name>A0A1A8S353_9TELE</name>
<gene>
    <name evidence="1" type="primary">PIGL</name>
</gene>
<accession>A0A1A8S353</accession>
<dbReference type="EMBL" id="HAEI01010917">
    <property type="protein sequence ID" value="SBS11959.1"/>
    <property type="molecule type" value="Transcribed_RNA"/>
</dbReference>
<reference evidence="1" key="1">
    <citation type="submission" date="2016-05" db="EMBL/GenBank/DDBJ databases">
        <authorList>
            <person name="Lavstsen T."/>
            <person name="Jespersen J.S."/>
        </authorList>
    </citation>
    <scope>NUCLEOTIDE SEQUENCE</scope>
    <source>
        <tissue evidence="1">Brain</tissue>
    </source>
</reference>
<sequence>VALSGNCWPVQEVHLLPGASHQLASTISPLLYQWLTGLQASQSCHDVSPHSTFVVSTPLHHLLPLHVHQHVPRNSTGTKELEDLLNLPSHSDLMFVELSFFLKALIQQNVL</sequence>
<feature type="non-terminal residue" evidence="1">
    <location>
        <position position="1"/>
    </location>
</feature>
<proteinExistence type="predicted"/>
<dbReference type="AlphaFoldDB" id="A0A1A8S353"/>